<keyword evidence="11" id="KW-1185">Reference proteome</keyword>
<dbReference type="EMBL" id="SMFL01000005">
    <property type="protein sequence ID" value="TDE14860.1"/>
    <property type="molecule type" value="Genomic_DNA"/>
</dbReference>
<feature type="compositionally biased region" description="Polar residues" evidence="8">
    <location>
        <begin position="960"/>
        <end position="974"/>
    </location>
</feature>
<dbReference type="FunFam" id="2.170.130.10:FF:000008">
    <property type="entry name" value="SusC/RagA family TonB-linked outer membrane protein"/>
    <property type="match status" value="1"/>
</dbReference>
<dbReference type="NCBIfam" id="TIGR04057">
    <property type="entry name" value="SusC_RagA_signa"/>
    <property type="match status" value="1"/>
</dbReference>
<name>A0A4R5DRK2_9BACT</name>
<feature type="region of interest" description="Disordered" evidence="8">
    <location>
        <begin position="114"/>
        <end position="143"/>
    </location>
</feature>
<dbReference type="InterPro" id="IPR036942">
    <property type="entry name" value="Beta-barrel_TonB_sf"/>
</dbReference>
<dbReference type="OrthoDB" id="9768177at2"/>
<dbReference type="NCBIfam" id="TIGR04056">
    <property type="entry name" value="OMP_RagA_SusC"/>
    <property type="match status" value="1"/>
</dbReference>
<keyword evidence="3 7" id="KW-1134">Transmembrane beta strand</keyword>
<keyword evidence="2 7" id="KW-0813">Transport</keyword>
<evidence type="ECO:0000313" key="11">
    <source>
        <dbReference type="Proteomes" id="UP000294850"/>
    </source>
</evidence>
<evidence type="ECO:0000256" key="5">
    <source>
        <dbReference type="ARBA" id="ARBA00023136"/>
    </source>
</evidence>
<proteinExistence type="inferred from homology"/>
<dbReference type="SUPFAM" id="SSF49464">
    <property type="entry name" value="Carboxypeptidase regulatory domain-like"/>
    <property type="match status" value="1"/>
</dbReference>
<evidence type="ECO:0000256" key="3">
    <source>
        <dbReference type="ARBA" id="ARBA00022452"/>
    </source>
</evidence>
<dbReference type="InterPro" id="IPR012910">
    <property type="entry name" value="Plug_dom"/>
</dbReference>
<evidence type="ECO:0000256" key="7">
    <source>
        <dbReference type="PROSITE-ProRule" id="PRU01360"/>
    </source>
</evidence>
<dbReference type="GO" id="GO:0009279">
    <property type="term" value="C:cell outer membrane"/>
    <property type="evidence" value="ECO:0007669"/>
    <property type="project" value="UniProtKB-SubCell"/>
</dbReference>
<dbReference type="PROSITE" id="PS52016">
    <property type="entry name" value="TONB_DEPENDENT_REC_3"/>
    <property type="match status" value="1"/>
</dbReference>
<evidence type="ECO:0000256" key="2">
    <source>
        <dbReference type="ARBA" id="ARBA00022448"/>
    </source>
</evidence>
<feature type="domain" description="TonB-dependent receptor plug" evidence="9">
    <location>
        <begin position="253"/>
        <end position="383"/>
    </location>
</feature>
<dbReference type="Pfam" id="PF07715">
    <property type="entry name" value="Plug"/>
    <property type="match status" value="1"/>
</dbReference>
<dbReference type="Gene3D" id="2.60.40.1120">
    <property type="entry name" value="Carboxypeptidase-like, regulatory domain"/>
    <property type="match status" value="1"/>
</dbReference>
<dbReference type="Gene3D" id="2.170.130.10">
    <property type="entry name" value="TonB-dependent receptor, plug domain"/>
    <property type="match status" value="1"/>
</dbReference>
<organism evidence="10 11">
    <name type="scientific">Dyadobacter psychrotolerans</name>
    <dbReference type="NCBI Taxonomy" id="2541721"/>
    <lineage>
        <taxon>Bacteria</taxon>
        <taxon>Pseudomonadati</taxon>
        <taxon>Bacteroidota</taxon>
        <taxon>Cytophagia</taxon>
        <taxon>Cytophagales</taxon>
        <taxon>Spirosomataceae</taxon>
        <taxon>Dyadobacter</taxon>
    </lineage>
</organism>
<evidence type="ECO:0000256" key="6">
    <source>
        <dbReference type="ARBA" id="ARBA00023237"/>
    </source>
</evidence>
<keyword evidence="6 7" id="KW-0998">Cell outer membrane</keyword>
<comment type="subcellular location">
    <subcellularLocation>
        <location evidence="1 7">Cell outer membrane</location>
        <topology evidence="1 7">Multi-pass membrane protein</topology>
    </subcellularLocation>
</comment>
<reference evidence="10 11" key="1">
    <citation type="submission" date="2019-03" db="EMBL/GenBank/DDBJ databases">
        <title>Dyadobacter AR-3-6 sp. nov., isolated from arctic soil.</title>
        <authorList>
            <person name="Chaudhary D.K."/>
        </authorList>
    </citation>
    <scope>NUCLEOTIDE SEQUENCE [LARGE SCALE GENOMIC DNA]</scope>
    <source>
        <strain evidence="10 11">AR-3-6</strain>
    </source>
</reference>
<dbReference type="InterPro" id="IPR008969">
    <property type="entry name" value="CarboxyPept-like_regulatory"/>
</dbReference>
<dbReference type="InterPro" id="IPR023996">
    <property type="entry name" value="TonB-dep_OMP_SusC/RagA"/>
</dbReference>
<dbReference type="Gene3D" id="2.40.170.20">
    <property type="entry name" value="TonB-dependent receptor, beta-barrel domain"/>
    <property type="match status" value="1"/>
</dbReference>
<comment type="similarity">
    <text evidence="7">Belongs to the TonB-dependent receptor family.</text>
</comment>
<dbReference type="Proteomes" id="UP000294850">
    <property type="component" value="Unassembled WGS sequence"/>
</dbReference>
<feature type="compositionally biased region" description="Polar residues" evidence="8">
    <location>
        <begin position="114"/>
        <end position="142"/>
    </location>
</feature>
<evidence type="ECO:0000256" key="4">
    <source>
        <dbReference type="ARBA" id="ARBA00022692"/>
    </source>
</evidence>
<evidence type="ECO:0000256" key="8">
    <source>
        <dbReference type="SAM" id="MobiDB-lite"/>
    </source>
</evidence>
<evidence type="ECO:0000256" key="1">
    <source>
        <dbReference type="ARBA" id="ARBA00004571"/>
    </source>
</evidence>
<protein>
    <submittedName>
        <fullName evidence="10">TonB-dependent receptor</fullName>
    </submittedName>
</protein>
<gene>
    <name evidence="10" type="ORF">E0F88_16915</name>
</gene>
<dbReference type="RefSeq" id="WP_131959444.1">
    <property type="nucleotide sequence ID" value="NZ_SMFL01000005.1"/>
</dbReference>
<evidence type="ECO:0000313" key="10">
    <source>
        <dbReference type="EMBL" id="TDE14860.1"/>
    </source>
</evidence>
<comment type="caution">
    <text evidence="10">The sequence shown here is derived from an EMBL/GenBank/DDBJ whole genome shotgun (WGS) entry which is preliminary data.</text>
</comment>
<keyword evidence="10" id="KW-0675">Receptor</keyword>
<keyword evidence="4 7" id="KW-0812">Transmembrane</keyword>
<feature type="region of interest" description="Disordered" evidence="8">
    <location>
        <begin position="960"/>
        <end position="983"/>
    </location>
</feature>
<dbReference type="Pfam" id="PF13715">
    <property type="entry name" value="CarbopepD_reg_2"/>
    <property type="match status" value="1"/>
</dbReference>
<dbReference type="InterPro" id="IPR037066">
    <property type="entry name" value="Plug_dom_sf"/>
</dbReference>
<dbReference type="SUPFAM" id="SSF56935">
    <property type="entry name" value="Porins"/>
    <property type="match status" value="1"/>
</dbReference>
<evidence type="ECO:0000259" key="9">
    <source>
        <dbReference type="Pfam" id="PF07715"/>
    </source>
</evidence>
<sequence length="1167" mass="127589">MSKKLHLITCLILLTCLQHQHVICAQTFALSAPQQTQQIITVKKIGLSQALNTLSTRHKLIFEFNDNALAGKAVDLADVERKEKIEEKLKRLLLPNNLLFERSGKNSFLIYPKSSSSAEPAGGQQNLPLDNTQASFQQNSTPPLSPLNAAGTQTARTKNADISLTGLVRDEKGEGLPGVSIVVAGTPNGTTTNADGKFALNVADKSAKLVFSYVGYLSQEITVANQTNISVTLLNDSKALDEVVVVGYGTVRKSDLTGSVSKITADKVNERSISSVEQMLQGQVSGVQITQNTGAPGGGITFNIRGATSVSGSNQPLIVIDGYPVDSDNGSVKMSGGSQSGYLSELPSDNALANLNPADIESVEILKDASATAIYGSRGSNGVVLITTKRGKSGRDRIEYSFRYDISKLPKKIPVLNTSDYIKYSNEAYLRSGQDSVYKSAAIAELEKTNTDWQDLVYQTAITQNHQLSLSGGMEKMKYAIQLGYLGQEGIIKNSKFDRGSIRINLDREFSKNFKMGLSMSGSMSKNKAAMQSSNRDDVSTSVVHGALRSRPMVTPFTAEDELDQSYQGNPLTLVNLADDQNRVTTVLANIFAEYTLLKGLSFRLNGGVNNSSSQRDFYHPRGTTLGNLEGGYAYRGNLGSFNYLTEYTLNLNRTFYKKHRFNAVAGYTWQEWNRRSFGLSALNFPNDNQLYYNFAGANSISKPVTSTQEWALSSFLGRVNYSFDNKYLFTLTGRADGSTRLAAGNKWAFFPSVAVGWNLHNENFIKAFSFVSELKLRASYGLSGNQAIAVGATKATLATTNTVVDQSVQTGYVQSNMANDKLHWETTKQGNVGLDMSFFNNKLDFEFNYYKKNSVDLLIALVIPPSNGFTRYNTNLGSVENKGYEFDLGLKPLSGSLQWDVSANLSINRNKIVNLGSVESFVGTAFLAIGGQSLHIAQVGSPIGSFYGYRINGIYQNQEQIDNGPKDSSTPTPGSFKYQDINSDGSITAEDREIIGNPYPDFIFGLTNNLTWKGLTMSVFVQGSIGQDVINANRFYLDALARGNQSNVSQQAYDNRWTGEGTSNYYPAPSTSATPFNSRFTDFIVEDATFVRLKNITLSYGFPPASIRRIRNLKLFVSVSNLLTLTKYKGYDPEINSRADNSMMPGVDNGSIPQYRTLSAGINIGF</sequence>
<dbReference type="InterPro" id="IPR039426">
    <property type="entry name" value="TonB-dep_rcpt-like"/>
</dbReference>
<accession>A0A4R5DRK2</accession>
<keyword evidence="5 7" id="KW-0472">Membrane</keyword>
<dbReference type="InterPro" id="IPR023997">
    <property type="entry name" value="TonB-dep_OMP_SusC/RagA_CS"/>
</dbReference>
<dbReference type="AlphaFoldDB" id="A0A4R5DRK2"/>